<reference evidence="1 2" key="1">
    <citation type="submission" date="2023-01" db="EMBL/GenBank/DDBJ databases">
        <title>Analysis of 21 Apiospora genomes using comparative genomics revels a genus with tremendous synthesis potential of carbohydrate active enzymes and secondary metabolites.</title>
        <authorList>
            <person name="Sorensen T."/>
        </authorList>
    </citation>
    <scope>NUCLEOTIDE SEQUENCE [LARGE SCALE GENOMIC DNA]</scope>
    <source>
        <strain evidence="1 2">CBS 33761</strain>
    </source>
</reference>
<dbReference type="Proteomes" id="UP001444661">
    <property type="component" value="Unassembled WGS sequence"/>
</dbReference>
<sequence length="69" mass="7642">MAMPMSGFGHNPNLAYSFDRVMQDSAAPYEETGPDPLLFSTGGANLPVDLDFNNQTFWNTLEWGTGRGW</sequence>
<organism evidence="1 2">
    <name type="scientific">Apiospora rasikravindrae</name>
    <dbReference type="NCBI Taxonomy" id="990691"/>
    <lineage>
        <taxon>Eukaryota</taxon>
        <taxon>Fungi</taxon>
        <taxon>Dikarya</taxon>
        <taxon>Ascomycota</taxon>
        <taxon>Pezizomycotina</taxon>
        <taxon>Sordariomycetes</taxon>
        <taxon>Xylariomycetidae</taxon>
        <taxon>Amphisphaeriales</taxon>
        <taxon>Apiosporaceae</taxon>
        <taxon>Apiospora</taxon>
    </lineage>
</organism>
<evidence type="ECO:0000313" key="2">
    <source>
        <dbReference type="Proteomes" id="UP001444661"/>
    </source>
</evidence>
<dbReference type="EMBL" id="JAQQWK010000003">
    <property type="protein sequence ID" value="KAK8044138.1"/>
    <property type="molecule type" value="Genomic_DNA"/>
</dbReference>
<comment type="caution">
    <text evidence="1">The sequence shown here is derived from an EMBL/GenBank/DDBJ whole genome shotgun (WGS) entry which is preliminary data.</text>
</comment>
<evidence type="ECO:0000313" key="1">
    <source>
        <dbReference type="EMBL" id="KAK8044138.1"/>
    </source>
</evidence>
<accession>A0ABR1TC13</accession>
<proteinExistence type="predicted"/>
<keyword evidence="2" id="KW-1185">Reference proteome</keyword>
<gene>
    <name evidence="1" type="ORF">PG993_004162</name>
</gene>
<name>A0ABR1TC13_9PEZI</name>
<protein>
    <submittedName>
        <fullName evidence="1">Uncharacterized protein</fullName>
    </submittedName>
</protein>